<evidence type="ECO:0000313" key="3">
    <source>
        <dbReference type="EMBL" id="KAH6594566.1"/>
    </source>
</evidence>
<dbReference type="Gene3D" id="1.25.40.10">
    <property type="entry name" value="Tetratricopeptide repeat domain"/>
    <property type="match status" value="1"/>
</dbReference>
<comment type="similarity">
    <text evidence="1">Belongs to the PPR family. P subfamily.</text>
</comment>
<dbReference type="InterPro" id="IPR050872">
    <property type="entry name" value="PPR_P_subfamily"/>
</dbReference>
<evidence type="ECO:0008006" key="5">
    <source>
        <dbReference type="Google" id="ProtNLM"/>
    </source>
</evidence>
<gene>
    <name evidence="3" type="ORF">BASA50_006516</name>
</gene>
<dbReference type="PANTHER" id="PTHR46128">
    <property type="entry name" value="MITOCHONDRIAL GROUP I INTRON SPLICING FACTOR CCM1"/>
    <property type="match status" value="1"/>
</dbReference>
<dbReference type="EMBL" id="JAFCIX010000332">
    <property type="protein sequence ID" value="KAH6594566.1"/>
    <property type="molecule type" value="Genomic_DNA"/>
</dbReference>
<accession>A0ABQ8F9N5</accession>
<dbReference type="PANTHER" id="PTHR46128:SF211">
    <property type="entry name" value="PENTACOTRIPEPTIDE-REPEAT REGION OF PRORP DOMAIN-CONTAINING PROTEIN"/>
    <property type="match status" value="1"/>
</dbReference>
<dbReference type="Proteomes" id="UP001648503">
    <property type="component" value="Unassembled WGS sequence"/>
</dbReference>
<reference evidence="3 4" key="1">
    <citation type="submission" date="2021-02" db="EMBL/GenBank/DDBJ databases">
        <title>Variation within the Batrachochytrium salamandrivorans European outbreak.</title>
        <authorList>
            <person name="Kelly M."/>
            <person name="Pasmans F."/>
            <person name="Shea T.P."/>
            <person name="Munoz J.F."/>
            <person name="Carranza S."/>
            <person name="Cuomo C.A."/>
            <person name="Martel A."/>
        </authorList>
    </citation>
    <scope>NUCLEOTIDE SEQUENCE [LARGE SCALE GENOMIC DNA]</scope>
    <source>
        <strain evidence="3 4">AMFP18/2</strain>
    </source>
</reference>
<dbReference type="Pfam" id="PF01535">
    <property type="entry name" value="PPR"/>
    <property type="match status" value="1"/>
</dbReference>
<name>A0ABQ8F9N5_9FUNG</name>
<proteinExistence type="inferred from homology"/>
<keyword evidence="4" id="KW-1185">Reference proteome</keyword>
<evidence type="ECO:0000256" key="2">
    <source>
        <dbReference type="PROSITE-ProRule" id="PRU00708"/>
    </source>
</evidence>
<organism evidence="3 4">
    <name type="scientific">Batrachochytrium salamandrivorans</name>
    <dbReference type="NCBI Taxonomy" id="1357716"/>
    <lineage>
        <taxon>Eukaryota</taxon>
        <taxon>Fungi</taxon>
        <taxon>Fungi incertae sedis</taxon>
        <taxon>Chytridiomycota</taxon>
        <taxon>Chytridiomycota incertae sedis</taxon>
        <taxon>Chytridiomycetes</taxon>
        <taxon>Rhizophydiales</taxon>
        <taxon>Rhizophydiales incertae sedis</taxon>
        <taxon>Batrachochytrium</taxon>
    </lineage>
</organism>
<feature type="repeat" description="PPR" evidence="2">
    <location>
        <begin position="341"/>
        <end position="371"/>
    </location>
</feature>
<dbReference type="InterPro" id="IPR002885">
    <property type="entry name" value="PPR_rpt"/>
</dbReference>
<evidence type="ECO:0000313" key="4">
    <source>
        <dbReference type="Proteomes" id="UP001648503"/>
    </source>
</evidence>
<sequence length="540" mass="62171">MSILTKYFEVSSETDCTTFLYLHCGVTIHSEGDSSHQSTLLDHYTALHPDIPLMTGKRLCKEAFVSLMECAWADSLIRPFFTEKTLLDIIWLLLDWPREGELHMCNTVTKRLVYKLLYLLDSHFGTDEVWTMFQSHQEMGSLFPQGKLRMLLPQFRPSHLLAIAVVNKGSMDMYMSLDVAQAFDFKENSLQMTLAMVLVEGLVFHGSLRHAEHFIDQISSTWRICPSLGIYVTLFKAYARQNEFMNAYQIFWFMHGRWWPLPRNIYTLMLKLYQLELRAFQRQQLSPRTVFSVNADGKYPIGDKIHPNLPLCGPINYDDQSLHDGARKLLHAINDAGIRKNTQMYSIMIDVHAAMGEFPHAMELFQEMRQSPAYIKFPSPIVYSIIIEAVIKWVPDKNSMTVPNSNGACQYDDGFPHWHPSMSVFDTLNMLLTDMARQKLQPNIQIVMGVLKWHMLHGEVKNTVNMISLMLLDTKNVGDGYNNNNNNSLGSQFISSRLVLDLPFYDMCILWALQTKETELVKDLVHHAHCHGIDLAVNEH</sequence>
<dbReference type="InterPro" id="IPR011990">
    <property type="entry name" value="TPR-like_helical_dom_sf"/>
</dbReference>
<dbReference type="NCBIfam" id="TIGR00756">
    <property type="entry name" value="PPR"/>
    <property type="match status" value="1"/>
</dbReference>
<dbReference type="PROSITE" id="PS51375">
    <property type="entry name" value="PPR"/>
    <property type="match status" value="1"/>
</dbReference>
<comment type="caution">
    <text evidence="3">The sequence shown here is derived from an EMBL/GenBank/DDBJ whole genome shotgun (WGS) entry which is preliminary data.</text>
</comment>
<protein>
    <recommendedName>
        <fullName evidence="5">Pentatricopeptide repeat-containing protein</fullName>
    </recommendedName>
</protein>
<evidence type="ECO:0000256" key="1">
    <source>
        <dbReference type="ARBA" id="ARBA00007626"/>
    </source>
</evidence>